<comment type="caution">
    <text evidence="8">The sequence shown here is derived from an EMBL/GenBank/DDBJ whole genome shotgun (WGS) entry which is preliminary data.</text>
</comment>
<accession>A0AAN7I2N1</accession>
<dbReference type="InterPro" id="IPR055414">
    <property type="entry name" value="LRR_R13L4/SHOC2-like"/>
</dbReference>
<feature type="domain" description="NB-ARC" evidence="4">
    <location>
        <begin position="169"/>
        <end position="238"/>
    </location>
</feature>
<dbReference type="AlphaFoldDB" id="A0AAN7I2N1"/>
<evidence type="ECO:0000313" key="8">
    <source>
        <dbReference type="EMBL" id="KAK4562907.1"/>
    </source>
</evidence>
<keyword evidence="2" id="KW-0547">Nucleotide-binding</keyword>
<evidence type="ECO:0000259" key="4">
    <source>
        <dbReference type="Pfam" id="PF00931"/>
    </source>
</evidence>
<dbReference type="Pfam" id="PF00931">
    <property type="entry name" value="NB-ARC"/>
    <property type="match status" value="2"/>
</dbReference>
<dbReference type="CDD" id="cd14798">
    <property type="entry name" value="RX-CC_like"/>
    <property type="match status" value="1"/>
</dbReference>
<dbReference type="GO" id="GO:0043531">
    <property type="term" value="F:ADP binding"/>
    <property type="evidence" value="ECO:0007669"/>
    <property type="project" value="InterPro"/>
</dbReference>
<feature type="domain" description="Disease resistance protein winged helix" evidence="6">
    <location>
        <begin position="499"/>
        <end position="570"/>
    </location>
</feature>
<protein>
    <submittedName>
        <fullName evidence="8">Uncharacterized protein</fullName>
    </submittedName>
</protein>
<dbReference type="InterPro" id="IPR044974">
    <property type="entry name" value="Disease_R_plants"/>
</dbReference>
<evidence type="ECO:0000313" key="9">
    <source>
        <dbReference type="Proteomes" id="UP001324115"/>
    </source>
</evidence>
<evidence type="ECO:0000256" key="3">
    <source>
        <dbReference type="ARBA" id="ARBA00022821"/>
    </source>
</evidence>
<dbReference type="Gene3D" id="1.10.10.10">
    <property type="entry name" value="Winged helix-like DNA-binding domain superfamily/Winged helix DNA-binding domain"/>
    <property type="match status" value="1"/>
</dbReference>
<dbReference type="SUPFAM" id="SSF52058">
    <property type="entry name" value="L domain-like"/>
    <property type="match status" value="1"/>
</dbReference>
<evidence type="ECO:0000256" key="1">
    <source>
        <dbReference type="ARBA" id="ARBA00022737"/>
    </source>
</evidence>
<dbReference type="InterPro" id="IPR027417">
    <property type="entry name" value="P-loop_NTPase"/>
</dbReference>
<dbReference type="InterPro" id="IPR036388">
    <property type="entry name" value="WH-like_DNA-bd_sf"/>
</dbReference>
<dbReference type="EMBL" id="JAXUIC010000011">
    <property type="protein sequence ID" value="KAK4562907.1"/>
    <property type="molecule type" value="Genomic_DNA"/>
</dbReference>
<dbReference type="SUPFAM" id="SSF52540">
    <property type="entry name" value="P-loop containing nucleoside triphosphate hydrolases"/>
    <property type="match status" value="2"/>
</dbReference>
<dbReference type="Gene3D" id="3.80.10.10">
    <property type="entry name" value="Ribonuclease Inhibitor"/>
    <property type="match status" value="2"/>
</dbReference>
<dbReference type="Pfam" id="PF23559">
    <property type="entry name" value="WHD_DRP"/>
    <property type="match status" value="1"/>
</dbReference>
<dbReference type="InterPro" id="IPR042197">
    <property type="entry name" value="Apaf_helical"/>
</dbReference>
<keyword evidence="1" id="KW-0677">Repeat</keyword>
<gene>
    <name evidence="8" type="ORF">RGQ29_005405</name>
</gene>
<dbReference type="Pfam" id="PF18052">
    <property type="entry name" value="Rx_N"/>
    <property type="match status" value="1"/>
</dbReference>
<dbReference type="Gene3D" id="1.10.8.430">
    <property type="entry name" value="Helical domain of apoptotic protease-activating factors"/>
    <property type="match status" value="1"/>
</dbReference>
<dbReference type="InterPro" id="IPR002182">
    <property type="entry name" value="NB-ARC"/>
</dbReference>
<keyword evidence="9" id="KW-1185">Reference proteome</keyword>
<dbReference type="InterPro" id="IPR041118">
    <property type="entry name" value="Rx_N"/>
</dbReference>
<keyword evidence="3" id="KW-0611">Plant defense</keyword>
<dbReference type="InterPro" id="IPR038005">
    <property type="entry name" value="RX-like_CC"/>
</dbReference>
<dbReference type="GO" id="GO:0098542">
    <property type="term" value="P:defense response to other organism"/>
    <property type="evidence" value="ECO:0007669"/>
    <property type="project" value="TreeGrafter"/>
</dbReference>
<dbReference type="PANTHER" id="PTHR23155">
    <property type="entry name" value="DISEASE RESISTANCE PROTEIN RP"/>
    <property type="match status" value="1"/>
</dbReference>
<sequence>MADNVVTFLLQNLTQLLTQESKLLGGVKDQVKLLKNELSLINVFLQNTEGKRHDKLVKEVVSQIRDVAYEAEDVIDTFITTVTKHRRRSSKLRKLIHSCDRAIAYHEVASKIESIKNIIKEIYENRSKYGIEIAESSGGDAEVEEILHRRRRYVEEDQVVGFDHDTGLLVKRLIEGSSQRDVVSIIGMGGLGKTTLARKIYNNNHVKNYFDFLGWVYVSQEYRIRDLLLEMLKDLIPVPRVVLRAELKEELVHDLEAMYRSNDKLKGTMKVKLEVSINEMNDEEFRKAWLGFLECILDHDLKKLLSGYVQDFYRKNGVRLQDMSDNELKSLLLECLKNKRYLLVMDDIWKTEAWNEVSSAFLDNLNGSRILITSRIKEVAVHASSLNSTHVPPYEIPFLKEDKSWELFTKKVFRGATCPPELETLGRQIVKSCHGLPLAIVVLGGLLANKEKTHRTWSKLIGHVNWYLGQDTSSCRDILALSYDYLPRRLKPCFLYLGIYPEDFEIPMRQLIQLWIAEGFIQQTRNRNMEDVAEDYLEELIDRSLIQVATKRLDGGVKTCRIHDLLRDLCISESAEEKFLEVHSDVKLSPMCKSRRISIHYANYLDISSNPCEPSNCRSLISFGGVDTLEIPLDKSYLKRLCKGNKLVRVVELMNMGICCLIPNEIENLILLRYLSIQSCRLHVIPDSICNLWNLEMLDMRNSTIKSKFLPKGIWKLQKLRHLYLNGSTCLPRTDNRVGLPNLQVLTGIVINQVIESLFAKAKFPSVRKLGLYSLGLTDSTKSGLLSSLLPLRHLQTLKTYRLSEFSRPISVELTLTKITIVCTSLSSGVMRVLSSLTNLRVLKLVGTINEGVSKMTVNCDENSFHQLEVFKMANVDVSEWTMGKGAMPSLQRLVIERCEFSEMPLNKLWRLTALQDVEVLHPSPKLAMMLKRLQMRDGCKLYVYPPLDPTTN</sequence>
<dbReference type="Proteomes" id="UP001324115">
    <property type="component" value="Unassembled WGS sequence"/>
</dbReference>
<feature type="domain" description="Disease resistance N-terminal" evidence="5">
    <location>
        <begin position="5"/>
        <end position="93"/>
    </location>
</feature>
<dbReference type="InterPro" id="IPR032675">
    <property type="entry name" value="LRR_dom_sf"/>
</dbReference>
<dbReference type="Gene3D" id="1.20.5.4130">
    <property type="match status" value="1"/>
</dbReference>
<evidence type="ECO:0000259" key="6">
    <source>
        <dbReference type="Pfam" id="PF23559"/>
    </source>
</evidence>
<name>A0AAN7I2N1_QUERU</name>
<dbReference type="FunFam" id="1.10.10.10:FF:000322">
    <property type="entry name" value="Probable disease resistance protein At1g63360"/>
    <property type="match status" value="1"/>
</dbReference>
<feature type="domain" description="Disease resistance R13L4/SHOC-2-like LRR" evidence="7">
    <location>
        <begin position="646"/>
        <end position="802"/>
    </location>
</feature>
<dbReference type="PANTHER" id="PTHR23155:SF1193">
    <property type="entry name" value="DISEASE RESISTANCE PROTEIN RPP13-RELATED"/>
    <property type="match status" value="1"/>
</dbReference>
<evidence type="ECO:0000259" key="7">
    <source>
        <dbReference type="Pfam" id="PF23598"/>
    </source>
</evidence>
<proteinExistence type="predicted"/>
<organism evidence="8 9">
    <name type="scientific">Quercus rubra</name>
    <name type="common">Northern red oak</name>
    <name type="synonym">Quercus borealis</name>
    <dbReference type="NCBI Taxonomy" id="3512"/>
    <lineage>
        <taxon>Eukaryota</taxon>
        <taxon>Viridiplantae</taxon>
        <taxon>Streptophyta</taxon>
        <taxon>Embryophyta</taxon>
        <taxon>Tracheophyta</taxon>
        <taxon>Spermatophyta</taxon>
        <taxon>Magnoliopsida</taxon>
        <taxon>eudicotyledons</taxon>
        <taxon>Gunneridae</taxon>
        <taxon>Pentapetalae</taxon>
        <taxon>rosids</taxon>
        <taxon>fabids</taxon>
        <taxon>Fagales</taxon>
        <taxon>Fagaceae</taxon>
        <taxon>Quercus</taxon>
    </lineage>
</organism>
<dbReference type="Pfam" id="PF23598">
    <property type="entry name" value="LRR_14"/>
    <property type="match status" value="1"/>
</dbReference>
<feature type="domain" description="NB-ARC" evidence="4">
    <location>
        <begin position="316"/>
        <end position="415"/>
    </location>
</feature>
<dbReference type="InterPro" id="IPR058922">
    <property type="entry name" value="WHD_DRP"/>
</dbReference>
<dbReference type="PRINTS" id="PR00364">
    <property type="entry name" value="DISEASERSIST"/>
</dbReference>
<evidence type="ECO:0000256" key="2">
    <source>
        <dbReference type="ARBA" id="ARBA00022741"/>
    </source>
</evidence>
<evidence type="ECO:0000259" key="5">
    <source>
        <dbReference type="Pfam" id="PF18052"/>
    </source>
</evidence>
<dbReference type="FunFam" id="1.10.8.430:FF:000003">
    <property type="entry name" value="Probable disease resistance protein At5g66910"/>
    <property type="match status" value="1"/>
</dbReference>
<reference evidence="8 9" key="1">
    <citation type="journal article" date="2023" name="G3 (Bethesda)">
        <title>A haplotype-resolved chromosome-scale genome for Quercus rubra L. provides insights into the genetics of adaptive traits for red oak species.</title>
        <authorList>
            <person name="Kapoor B."/>
            <person name="Jenkins J."/>
            <person name="Schmutz J."/>
            <person name="Zhebentyayeva T."/>
            <person name="Kuelheim C."/>
            <person name="Coggeshall M."/>
            <person name="Heim C."/>
            <person name="Lasky J.R."/>
            <person name="Leites L."/>
            <person name="Islam-Faridi N."/>
            <person name="Romero-Severson J."/>
            <person name="DeLeo V.L."/>
            <person name="Lucas S.M."/>
            <person name="Lazic D."/>
            <person name="Gailing O."/>
            <person name="Carlson J."/>
            <person name="Staton M."/>
        </authorList>
    </citation>
    <scope>NUCLEOTIDE SEQUENCE [LARGE SCALE GENOMIC DNA]</scope>
    <source>
        <strain evidence="8">Pseudo-F2</strain>
    </source>
</reference>
<dbReference type="Gene3D" id="3.40.50.300">
    <property type="entry name" value="P-loop containing nucleotide triphosphate hydrolases"/>
    <property type="match status" value="1"/>
</dbReference>